<dbReference type="GeneID" id="20529497"/>
<gene>
    <name evidence="2" type="ORF">H696_04772</name>
</gene>
<evidence type="ECO:0000313" key="3">
    <source>
        <dbReference type="Proteomes" id="UP000030693"/>
    </source>
</evidence>
<name>A0A058Z3L5_FONAL</name>
<organism evidence="2">
    <name type="scientific">Fonticula alba</name>
    <name type="common">Slime mold</name>
    <dbReference type="NCBI Taxonomy" id="691883"/>
    <lineage>
        <taxon>Eukaryota</taxon>
        <taxon>Rotosphaerida</taxon>
        <taxon>Fonticulaceae</taxon>
        <taxon>Fonticula</taxon>
    </lineage>
</organism>
<evidence type="ECO:0000256" key="1">
    <source>
        <dbReference type="SAM" id="MobiDB-lite"/>
    </source>
</evidence>
<dbReference type="AlphaFoldDB" id="A0A058Z3L5"/>
<dbReference type="RefSeq" id="XP_009496910.1">
    <property type="nucleotide sequence ID" value="XM_009498635.1"/>
</dbReference>
<accession>A0A058Z3L5</accession>
<sequence>MTPVLGIGAVWPHCAGPPAGWRSLGPTAAPPVPACLTETALKALWTDLAGAPQAVSPAGRCPALPTAPATRLLASRHHLFGYSTREGGDLFAIDALPASAASQQGPIRAAMAAPAAPAVPVSSAEARASRLKALLAPSRPPADVDDLKPDGIWPGGRLGLSRPTAPGVFLAGISADCVPGSPQSLLSVWSDGRLDVHVYSTDGFFWSRLACINLFTCPILSEADVSASVTRGRGMALAPRSRGGFTIVRAVALADFHRMQGRAGLVSGVSVLFLATTCPGPAACRESAASAEDKLGCCAGHLRLFLARINVSARTRVQPPTTDGHPGMSIVLSDSAALVCPIVQLGGKFLPSADLGLFGEGVFLTDRPAAADPNAGPSTLSGLWLSRYPEQLLRPASRAPLPQRDPPCAAASPCRHPRGAALWSSAEHLPCGCPLADLAVHPATRELFLLATCGHLFGVAMAPASASVEEAAGQAVSRSTSTGMPPSILLRPLTQLCLPKGHAEPPLRSGGPDRLLFDRAAALLLRPHPPDRPSVLCFSLPSGVLLSRAPLSGDGHQVTHLLGHFHGHPKHHPLFRPVVLSLPGPGTTVSSLPELRFLQAGPIPPGPDLRRVSASLSGQAAATPDIFPGGPIQNDQIALNQARPMTPPLHHVAAFFELLWQLLDDGPVAVGKPDLLRSFLRQLELLCLHSQSPALIVHVLEALRRSAASLPGPFLRDMQRVVDRCVSPPVEAPGSGDALSPALTPLSARVQGNVQRLRGLSFESWHGQPHSQTCVKLQPAAEPLPGRTSFNLESGWLWKRYPGEMVLAYLARMAELSTAARRSVDRSTSFPVFPALVDAHPSGAFPRFGYLHQDSGRSGTRSPGVASPISPLKTTVGSSPAGVTLEAPVSAFPPLLSTNAWQRLTISQRVLALACEACRVADSEAAAAAGGQPPARPLLLQLTYTLTHAGILLDFALSCGTLDGPATHAAKAAISGGARAARPQPSGTLAGGRAFDVSESLRPWGATLEQVASYLASVMSCPALSLSLSRALPPAGAPPFTDCDTSLAELLSLAAHPSQAVCFLALHAHWDSAVSGLSTLRLASASSSPAPLSSPFTLTGSRMAEASLSRGSTAAAHASDPLLRQFTRNQSIAEQSLHSDSSFDSPCYIQTYFFVAQLLSRRLAGRPTMTEALHTGDGLLPVLRQLLTLVPAGLRPVDYVSLLQIFLPDARDIEQLLDRAAINATEVRSLVAVATRMTTLSAAPPAAPRPAAAALDQWEALFAPLLGAMAQSLGHC</sequence>
<proteinExistence type="predicted"/>
<feature type="region of interest" description="Disordered" evidence="1">
    <location>
        <begin position="855"/>
        <end position="877"/>
    </location>
</feature>
<protein>
    <submittedName>
        <fullName evidence="2">Uncharacterized protein</fullName>
    </submittedName>
</protein>
<reference evidence="2" key="1">
    <citation type="submission" date="2013-04" db="EMBL/GenBank/DDBJ databases">
        <title>The Genome Sequence of Fonticula alba ATCC 38817.</title>
        <authorList>
            <consortium name="The Broad Institute Genomics Platform"/>
            <person name="Russ C."/>
            <person name="Cuomo C."/>
            <person name="Burger G."/>
            <person name="Gray M.W."/>
            <person name="Holland P.W.H."/>
            <person name="King N."/>
            <person name="Lang F.B.F."/>
            <person name="Roger A.J."/>
            <person name="Ruiz-Trillo I."/>
            <person name="Brown M."/>
            <person name="Walker B."/>
            <person name="Young S."/>
            <person name="Zeng Q."/>
            <person name="Gargeya S."/>
            <person name="Fitzgerald M."/>
            <person name="Haas B."/>
            <person name="Abouelleil A."/>
            <person name="Allen A.W."/>
            <person name="Alvarado L."/>
            <person name="Arachchi H.M."/>
            <person name="Berlin A.M."/>
            <person name="Chapman S.B."/>
            <person name="Gainer-Dewar J."/>
            <person name="Goldberg J."/>
            <person name="Griggs A."/>
            <person name="Gujja S."/>
            <person name="Hansen M."/>
            <person name="Howarth C."/>
            <person name="Imamovic A."/>
            <person name="Ireland A."/>
            <person name="Larimer J."/>
            <person name="McCowan C."/>
            <person name="Murphy C."/>
            <person name="Pearson M."/>
            <person name="Poon T.W."/>
            <person name="Priest M."/>
            <person name="Roberts A."/>
            <person name="Saif S."/>
            <person name="Shea T."/>
            <person name="Sisk P."/>
            <person name="Sykes S."/>
            <person name="Wortman J."/>
            <person name="Nusbaum C."/>
            <person name="Birren B."/>
        </authorList>
    </citation>
    <scope>NUCLEOTIDE SEQUENCE [LARGE SCALE GENOMIC DNA]</scope>
    <source>
        <strain evidence="2">ATCC 38817</strain>
    </source>
</reference>
<dbReference type="EMBL" id="KB932208">
    <property type="protein sequence ID" value="KCV68478.1"/>
    <property type="molecule type" value="Genomic_DNA"/>
</dbReference>
<evidence type="ECO:0000313" key="2">
    <source>
        <dbReference type="EMBL" id="KCV68478.1"/>
    </source>
</evidence>
<dbReference type="Proteomes" id="UP000030693">
    <property type="component" value="Unassembled WGS sequence"/>
</dbReference>
<keyword evidence="3" id="KW-1185">Reference proteome</keyword>